<evidence type="ECO:0000256" key="5">
    <source>
        <dbReference type="ARBA" id="ARBA00022741"/>
    </source>
</evidence>
<dbReference type="RefSeq" id="WP_272752816.1">
    <property type="nucleotide sequence ID" value="NZ_JAQQLF010000022.1"/>
</dbReference>
<dbReference type="SUPFAM" id="SSF52540">
    <property type="entry name" value="P-loop containing nucleoside triphosphate hydrolases"/>
    <property type="match status" value="2"/>
</dbReference>
<gene>
    <name evidence="8" type="ORF">PQU95_15320</name>
</gene>
<dbReference type="InterPro" id="IPR050107">
    <property type="entry name" value="ABC_carbohydrate_import_ATPase"/>
</dbReference>
<dbReference type="PANTHER" id="PTHR43790">
    <property type="entry name" value="CARBOHYDRATE TRANSPORT ATP-BINDING PROTEIN MG119-RELATED"/>
    <property type="match status" value="1"/>
</dbReference>
<evidence type="ECO:0000256" key="1">
    <source>
        <dbReference type="ARBA" id="ARBA00022448"/>
    </source>
</evidence>
<keyword evidence="2" id="KW-0472">Membrane</keyword>
<evidence type="ECO:0000256" key="6">
    <source>
        <dbReference type="ARBA" id="ARBA00022840"/>
    </source>
</evidence>
<sequence length="510" mass="54079">MSQTRTPLLSARQLLKHYGATRALDGADITLHPGEVVALMGANGAGKSTLVKLLAGAEQPGAGSLHWQGRPLQLASPADAVAAGIVTVHQQTALLGVPGLSVAENLLLGRLCCGRSAWHQAPAALRAEAAQVAASVAPELPLDADFADLNPAQRQLLALARALYERASLVILDEPTASLSAREAERLFALLAQLKAAGMAILYVSHRLADLRRIADRAVVLRNGRVAGEFAAPLDLDAAVACMVGGSLPQLQPRPGLPGTPRLQVDGLRLRPGAQPLALQLQPGEVVAITGNLGSGKTRLLHTLFGLLPANGGDIRLDGKPWQPRHPRHAIAHGVYLAAEDRWKSSFLPADTLGASLADLMALPHLARLFPGGRVRQQALDARARDWIARLGIRCHSERDTPDQLSGGNQQKVVLARWQQFAPRVLLLDEPFQGVDVGARHDLVAAIRAMPDSAVLLATSDLEEALAVADRVLVMREHTLHAVPVGQADALQYITSLEQAVAANLEETPS</sequence>
<dbReference type="CDD" id="cd03216">
    <property type="entry name" value="ABC_Carb_Monos_I"/>
    <property type="match status" value="1"/>
</dbReference>
<dbReference type="SMART" id="SM00382">
    <property type="entry name" value="AAA"/>
    <property type="match status" value="2"/>
</dbReference>
<dbReference type="PROSITE" id="PS50893">
    <property type="entry name" value="ABC_TRANSPORTER_2"/>
    <property type="match status" value="2"/>
</dbReference>
<evidence type="ECO:0000256" key="2">
    <source>
        <dbReference type="ARBA" id="ARBA00022475"/>
    </source>
</evidence>
<keyword evidence="3" id="KW-0762">Sugar transport</keyword>
<reference evidence="8 9" key="1">
    <citation type="submission" date="2023-01" db="EMBL/GenBank/DDBJ databases">
        <title>Novel species of the genus Vogesella isolated from rivers.</title>
        <authorList>
            <person name="Lu H."/>
        </authorList>
    </citation>
    <scope>NUCLEOTIDE SEQUENCE [LARGE SCALE GENOMIC DNA]</scope>
    <source>
        <strain evidence="8 9">DC21W</strain>
    </source>
</reference>
<dbReference type="Pfam" id="PF00005">
    <property type="entry name" value="ABC_tran"/>
    <property type="match status" value="2"/>
</dbReference>
<accession>A0ABT5J2L2</accession>
<evidence type="ECO:0000313" key="8">
    <source>
        <dbReference type="EMBL" id="MDC7718578.1"/>
    </source>
</evidence>
<keyword evidence="6 8" id="KW-0067">ATP-binding</keyword>
<keyword evidence="9" id="KW-1185">Reference proteome</keyword>
<evidence type="ECO:0000259" key="7">
    <source>
        <dbReference type="PROSITE" id="PS50893"/>
    </source>
</evidence>
<evidence type="ECO:0000256" key="3">
    <source>
        <dbReference type="ARBA" id="ARBA00022597"/>
    </source>
</evidence>
<keyword evidence="4" id="KW-0677">Repeat</keyword>
<dbReference type="CDD" id="cd03215">
    <property type="entry name" value="ABC_Carb_Monos_II"/>
    <property type="match status" value="1"/>
</dbReference>
<feature type="domain" description="ABC transporter" evidence="7">
    <location>
        <begin position="257"/>
        <end position="502"/>
    </location>
</feature>
<dbReference type="InterPro" id="IPR027417">
    <property type="entry name" value="P-loop_NTPase"/>
</dbReference>
<comment type="caution">
    <text evidence="8">The sequence shown here is derived from an EMBL/GenBank/DDBJ whole genome shotgun (WGS) entry which is preliminary data.</text>
</comment>
<keyword evidence="1" id="KW-0813">Transport</keyword>
<keyword evidence="2" id="KW-1003">Cell membrane</keyword>
<feature type="domain" description="ABC transporter" evidence="7">
    <location>
        <begin position="9"/>
        <end position="248"/>
    </location>
</feature>
<dbReference type="Gene3D" id="3.40.50.300">
    <property type="entry name" value="P-loop containing nucleotide triphosphate hydrolases"/>
    <property type="match status" value="2"/>
</dbReference>
<organism evidence="8 9">
    <name type="scientific">Vogesella aquatica</name>
    <dbReference type="NCBI Taxonomy" id="2984206"/>
    <lineage>
        <taxon>Bacteria</taxon>
        <taxon>Pseudomonadati</taxon>
        <taxon>Pseudomonadota</taxon>
        <taxon>Betaproteobacteria</taxon>
        <taxon>Neisseriales</taxon>
        <taxon>Chromobacteriaceae</taxon>
        <taxon>Vogesella</taxon>
    </lineage>
</organism>
<dbReference type="EMBL" id="JAQQLF010000022">
    <property type="protein sequence ID" value="MDC7718578.1"/>
    <property type="molecule type" value="Genomic_DNA"/>
</dbReference>
<dbReference type="InterPro" id="IPR003439">
    <property type="entry name" value="ABC_transporter-like_ATP-bd"/>
</dbReference>
<dbReference type="PANTHER" id="PTHR43790:SF9">
    <property type="entry name" value="GALACTOFURANOSE TRANSPORTER ATP-BINDING PROTEIN YTFR"/>
    <property type="match status" value="1"/>
</dbReference>
<dbReference type="GO" id="GO:0005524">
    <property type="term" value="F:ATP binding"/>
    <property type="evidence" value="ECO:0007669"/>
    <property type="project" value="UniProtKB-KW"/>
</dbReference>
<proteinExistence type="predicted"/>
<name>A0ABT5J2L2_9NEIS</name>
<dbReference type="Proteomes" id="UP001219956">
    <property type="component" value="Unassembled WGS sequence"/>
</dbReference>
<evidence type="ECO:0000313" key="9">
    <source>
        <dbReference type="Proteomes" id="UP001219956"/>
    </source>
</evidence>
<keyword evidence="5" id="KW-0547">Nucleotide-binding</keyword>
<evidence type="ECO:0000256" key="4">
    <source>
        <dbReference type="ARBA" id="ARBA00022737"/>
    </source>
</evidence>
<protein>
    <submittedName>
        <fullName evidence="8">Sugar ABC transporter ATP-binding protein</fullName>
    </submittedName>
</protein>
<dbReference type="InterPro" id="IPR003593">
    <property type="entry name" value="AAA+_ATPase"/>
</dbReference>